<dbReference type="GO" id="GO:0004100">
    <property type="term" value="F:chitin synthase activity"/>
    <property type="evidence" value="ECO:0007669"/>
    <property type="project" value="UniProtKB-UniRule"/>
</dbReference>
<sequence>MDAAAADPFADDSRFSFAASAAAGARPAPPPGAADADDAGASSAVLAAARLPAIPSYPAPDDPDRRPRWDPQGSEDVTDAYGGAYRSTSPLPAAAADREASQIAEKETPALSPPSRSAQRIPQPMFGYLDPSEPSTAVASSRSSPPLQPAEIHHDNLRGRMKRAQTMRRVELVQGNLVVECPVPTKLLNAVPIREGQEFTHMRYTAATTDPDDFVDAGFTLRPALYGRQTELFIVMTMYNEDDVLFARTMHGVMKNVSHLCSRRKSKTWGREGWQKVVVCVVADGRKKSGAARNSGEPQGDQRAAVSNSVSQDSSSMTGSSLGTAMRLMIIFRPLPVLFMLFLVRAALPPAGELDAGLSLWTSGGSTLLLGDDAAEFVRDVALLELRCLGDDVDADADSSIAATAAEMGIPSEAARGCLPLADAAPADAMDADELERETMPNGVDSTYLPSASTVRIVRSRRVRVDRRSGVSSENERAAEYAGEGDLCLID</sequence>
<dbReference type="InterPro" id="IPR013616">
    <property type="entry name" value="Chitin_synth_N"/>
</dbReference>
<comment type="similarity">
    <text evidence="10">Belongs to the chitin synthase family.</text>
</comment>
<comment type="catalytic activity">
    <reaction evidence="10">
        <text>[(1-&gt;4)-N-acetyl-beta-D-glucosaminyl](n) + UDP-N-acetyl-alpha-D-glucosamine = [(1-&gt;4)-N-acetyl-beta-D-glucosaminyl](n+1) + UDP + H(+)</text>
        <dbReference type="Rhea" id="RHEA:16637"/>
        <dbReference type="Rhea" id="RHEA-COMP:9593"/>
        <dbReference type="Rhea" id="RHEA-COMP:9595"/>
        <dbReference type="ChEBI" id="CHEBI:15378"/>
        <dbReference type="ChEBI" id="CHEBI:17029"/>
        <dbReference type="ChEBI" id="CHEBI:57705"/>
        <dbReference type="ChEBI" id="CHEBI:58223"/>
        <dbReference type="EC" id="2.4.1.16"/>
    </reaction>
</comment>
<dbReference type="Pfam" id="PF01644">
    <property type="entry name" value="Chitin_synth_1"/>
    <property type="match status" value="1"/>
</dbReference>
<keyword evidence="7" id="KW-1133">Transmembrane helix</keyword>
<comment type="subcellular location">
    <subcellularLocation>
        <location evidence="1 10">Cell membrane</location>
        <topology evidence="1 10">Multi-pass membrane protein</topology>
    </subcellularLocation>
</comment>
<keyword evidence="4 10" id="KW-0328">Glycosyltransferase</keyword>
<keyword evidence="14" id="KW-1185">Reference proteome</keyword>
<name>A0A8H8DLI4_9FUNG</name>
<organism evidence="13 14">
    <name type="scientific">Olpidium bornovanus</name>
    <dbReference type="NCBI Taxonomy" id="278681"/>
    <lineage>
        <taxon>Eukaryota</taxon>
        <taxon>Fungi</taxon>
        <taxon>Fungi incertae sedis</taxon>
        <taxon>Olpidiomycota</taxon>
        <taxon>Olpidiomycotina</taxon>
        <taxon>Olpidiomycetes</taxon>
        <taxon>Olpidiales</taxon>
        <taxon>Olpidiaceae</taxon>
        <taxon>Olpidium</taxon>
    </lineage>
</organism>
<evidence type="ECO:0000313" key="13">
    <source>
        <dbReference type="EMBL" id="KAG5462713.1"/>
    </source>
</evidence>
<dbReference type="OrthoDB" id="26569at2759"/>
<evidence type="ECO:0000313" key="14">
    <source>
        <dbReference type="Proteomes" id="UP000673691"/>
    </source>
</evidence>
<dbReference type="EMBL" id="JAEFCI010001732">
    <property type="protein sequence ID" value="KAG5462713.1"/>
    <property type="molecule type" value="Genomic_DNA"/>
</dbReference>
<dbReference type="EC" id="2.4.1.16" evidence="2 10"/>
<evidence type="ECO:0000259" key="12">
    <source>
        <dbReference type="Pfam" id="PF08407"/>
    </source>
</evidence>
<dbReference type="Proteomes" id="UP000673691">
    <property type="component" value="Unassembled WGS sequence"/>
</dbReference>
<evidence type="ECO:0000256" key="2">
    <source>
        <dbReference type="ARBA" id="ARBA00012543"/>
    </source>
</evidence>
<feature type="compositionally biased region" description="Low complexity" evidence="11">
    <location>
        <begin position="39"/>
        <end position="53"/>
    </location>
</feature>
<evidence type="ECO:0000256" key="5">
    <source>
        <dbReference type="ARBA" id="ARBA00022679"/>
    </source>
</evidence>
<dbReference type="Pfam" id="PF08407">
    <property type="entry name" value="Chitin_synth_1N"/>
    <property type="match status" value="1"/>
</dbReference>
<protein>
    <recommendedName>
        <fullName evidence="2 10">Chitin synthase</fullName>
        <ecNumber evidence="2 10">2.4.1.16</ecNumber>
    </recommendedName>
</protein>
<proteinExistence type="inferred from homology"/>
<dbReference type="GO" id="GO:0030428">
    <property type="term" value="C:cell septum"/>
    <property type="evidence" value="ECO:0007669"/>
    <property type="project" value="TreeGrafter"/>
</dbReference>
<dbReference type="GO" id="GO:0005886">
    <property type="term" value="C:plasma membrane"/>
    <property type="evidence" value="ECO:0007669"/>
    <property type="project" value="UniProtKB-SubCell"/>
</dbReference>
<keyword evidence="5 10" id="KW-0808">Transferase</keyword>
<dbReference type="PANTHER" id="PTHR22914">
    <property type="entry name" value="CHITIN SYNTHASE"/>
    <property type="match status" value="1"/>
</dbReference>
<comment type="function">
    <text evidence="10">Polymerizes chitin, a structural polymer of the cell wall and septum, by transferring the sugar moiety of UDP-GlcNAc to the non-reducing end of the growing chitin polymer.</text>
</comment>
<feature type="region of interest" description="Disordered" evidence="11">
    <location>
        <begin position="289"/>
        <end position="318"/>
    </location>
</feature>
<keyword evidence="8" id="KW-0472">Membrane</keyword>
<feature type="compositionally biased region" description="Polar residues" evidence="11">
    <location>
        <begin position="133"/>
        <end position="145"/>
    </location>
</feature>
<evidence type="ECO:0000256" key="9">
    <source>
        <dbReference type="ARBA" id="ARBA00023316"/>
    </source>
</evidence>
<dbReference type="PANTHER" id="PTHR22914:SF9">
    <property type="entry name" value="CHITIN SYNTHASE 1"/>
    <property type="match status" value="1"/>
</dbReference>
<accession>A0A8H8DLI4</accession>
<evidence type="ECO:0000256" key="4">
    <source>
        <dbReference type="ARBA" id="ARBA00022676"/>
    </source>
</evidence>
<evidence type="ECO:0000256" key="1">
    <source>
        <dbReference type="ARBA" id="ARBA00004651"/>
    </source>
</evidence>
<keyword evidence="9 10" id="KW-0961">Cell wall biogenesis/degradation</keyword>
<gene>
    <name evidence="13" type="ORF">BJ554DRAFT_3917</name>
</gene>
<dbReference type="AlphaFoldDB" id="A0A8H8DLI4"/>
<evidence type="ECO:0000256" key="11">
    <source>
        <dbReference type="SAM" id="MobiDB-lite"/>
    </source>
</evidence>
<feature type="compositionally biased region" description="Basic and acidic residues" evidence="11">
    <location>
        <begin position="96"/>
        <end position="108"/>
    </location>
</feature>
<keyword evidence="3 10" id="KW-1003">Cell membrane</keyword>
<evidence type="ECO:0000256" key="8">
    <source>
        <dbReference type="ARBA" id="ARBA00023136"/>
    </source>
</evidence>
<feature type="domain" description="Chitin synthase N-terminal" evidence="12">
    <location>
        <begin position="166"/>
        <end position="231"/>
    </location>
</feature>
<evidence type="ECO:0000256" key="7">
    <source>
        <dbReference type="ARBA" id="ARBA00022989"/>
    </source>
</evidence>
<feature type="non-terminal residue" evidence="13">
    <location>
        <position position="491"/>
    </location>
</feature>
<dbReference type="GO" id="GO:0006031">
    <property type="term" value="P:chitin biosynthetic process"/>
    <property type="evidence" value="ECO:0007669"/>
    <property type="project" value="UniProtKB-UniRule"/>
</dbReference>
<evidence type="ECO:0000256" key="6">
    <source>
        <dbReference type="ARBA" id="ARBA00022692"/>
    </source>
</evidence>
<evidence type="ECO:0000256" key="3">
    <source>
        <dbReference type="ARBA" id="ARBA00022475"/>
    </source>
</evidence>
<dbReference type="GO" id="GO:0071555">
    <property type="term" value="P:cell wall organization"/>
    <property type="evidence" value="ECO:0007669"/>
    <property type="project" value="UniProtKB-KW"/>
</dbReference>
<reference evidence="13 14" key="1">
    <citation type="journal article" name="Sci. Rep.">
        <title>Genome-scale phylogenetic analyses confirm Olpidium as the closest living zoosporic fungus to the non-flagellated, terrestrial fungi.</title>
        <authorList>
            <person name="Chang Y."/>
            <person name="Rochon D."/>
            <person name="Sekimoto S."/>
            <person name="Wang Y."/>
            <person name="Chovatia M."/>
            <person name="Sandor L."/>
            <person name="Salamov A."/>
            <person name="Grigoriev I.V."/>
            <person name="Stajich J.E."/>
            <person name="Spatafora J.W."/>
        </authorList>
    </citation>
    <scope>NUCLEOTIDE SEQUENCE [LARGE SCALE GENOMIC DNA]</scope>
    <source>
        <strain evidence="13">S191</strain>
    </source>
</reference>
<dbReference type="InterPro" id="IPR004835">
    <property type="entry name" value="Chitin_synth"/>
</dbReference>
<evidence type="ECO:0000256" key="10">
    <source>
        <dbReference type="RuleBase" id="RU366040"/>
    </source>
</evidence>
<feature type="region of interest" description="Disordered" evidence="11">
    <location>
        <begin position="20"/>
        <end position="152"/>
    </location>
</feature>
<comment type="caution">
    <text evidence="13">The sequence shown here is derived from an EMBL/GenBank/DDBJ whole genome shotgun (WGS) entry which is preliminary data.</text>
</comment>
<feature type="compositionally biased region" description="Low complexity" evidence="11">
    <location>
        <begin position="307"/>
        <end position="316"/>
    </location>
</feature>
<keyword evidence="6" id="KW-0812">Transmembrane</keyword>